<evidence type="ECO:0000256" key="1">
    <source>
        <dbReference type="SAM" id="MobiDB-lite"/>
    </source>
</evidence>
<evidence type="ECO:0000259" key="2">
    <source>
        <dbReference type="Pfam" id="PF13443"/>
    </source>
</evidence>
<gene>
    <name evidence="3" type="ORF">SAMN04487996_1042</name>
</gene>
<dbReference type="Gene3D" id="1.10.260.40">
    <property type="entry name" value="lambda repressor-like DNA-binding domains"/>
    <property type="match status" value="1"/>
</dbReference>
<accession>A0A1G7AXX9</accession>
<feature type="domain" description="HTH cro/C1-type" evidence="2">
    <location>
        <begin position="12"/>
        <end position="65"/>
    </location>
</feature>
<dbReference type="Proteomes" id="UP000198748">
    <property type="component" value="Unassembled WGS sequence"/>
</dbReference>
<dbReference type="AlphaFoldDB" id="A0A1G7AXX9"/>
<dbReference type="Pfam" id="PF13443">
    <property type="entry name" value="HTH_26"/>
    <property type="match status" value="1"/>
</dbReference>
<dbReference type="EMBL" id="FNAN01000004">
    <property type="protein sequence ID" value="SDE19437.1"/>
    <property type="molecule type" value="Genomic_DNA"/>
</dbReference>
<evidence type="ECO:0000313" key="4">
    <source>
        <dbReference type="Proteomes" id="UP000198748"/>
    </source>
</evidence>
<proteinExistence type="predicted"/>
<feature type="region of interest" description="Disordered" evidence="1">
    <location>
        <begin position="131"/>
        <end position="154"/>
    </location>
</feature>
<sequence>MATKRIPVGVIIKEIIDEKSLRPQDVADALRINRQNIYLIYNRSKMSDTELRKWAKALGVTKEEIEKRMSLMVSETGQGSQSDAGNYLMEYLAKIETEFRALKDQLHVKDTQIASLQELLKMSLGKPDLGGNTPCGKVLPMPVEQSQEEEMEAA</sequence>
<keyword evidence="4" id="KW-1185">Reference proteome</keyword>
<dbReference type="InterPro" id="IPR001387">
    <property type="entry name" value="Cro/C1-type_HTH"/>
</dbReference>
<organism evidence="3 4">
    <name type="scientific">Dyadobacter soli</name>
    <dbReference type="NCBI Taxonomy" id="659014"/>
    <lineage>
        <taxon>Bacteria</taxon>
        <taxon>Pseudomonadati</taxon>
        <taxon>Bacteroidota</taxon>
        <taxon>Cytophagia</taxon>
        <taxon>Cytophagales</taxon>
        <taxon>Spirosomataceae</taxon>
        <taxon>Dyadobacter</taxon>
    </lineage>
</organism>
<dbReference type="GO" id="GO:0003677">
    <property type="term" value="F:DNA binding"/>
    <property type="evidence" value="ECO:0007669"/>
    <property type="project" value="InterPro"/>
</dbReference>
<name>A0A1G7AXX9_9BACT</name>
<evidence type="ECO:0000313" key="3">
    <source>
        <dbReference type="EMBL" id="SDE19437.1"/>
    </source>
</evidence>
<dbReference type="CDD" id="cd00093">
    <property type="entry name" value="HTH_XRE"/>
    <property type="match status" value="1"/>
</dbReference>
<dbReference type="SUPFAM" id="SSF47413">
    <property type="entry name" value="lambda repressor-like DNA-binding domains"/>
    <property type="match status" value="1"/>
</dbReference>
<dbReference type="RefSeq" id="WP_090147779.1">
    <property type="nucleotide sequence ID" value="NZ_FNAN01000004.1"/>
</dbReference>
<dbReference type="InterPro" id="IPR010982">
    <property type="entry name" value="Lambda_DNA-bd_dom_sf"/>
</dbReference>
<dbReference type="OrthoDB" id="839492at2"/>
<protein>
    <recommendedName>
        <fullName evidence="2">HTH cro/C1-type domain-containing protein</fullName>
    </recommendedName>
</protein>
<reference evidence="4" key="1">
    <citation type="submission" date="2016-10" db="EMBL/GenBank/DDBJ databases">
        <authorList>
            <person name="Varghese N."/>
            <person name="Submissions S."/>
        </authorList>
    </citation>
    <scope>NUCLEOTIDE SEQUENCE [LARGE SCALE GENOMIC DNA]</scope>
    <source>
        <strain evidence="4">DSM 25329</strain>
    </source>
</reference>